<dbReference type="EMBL" id="CM042883">
    <property type="protein sequence ID" value="KAI4377783.1"/>
    <property type="molecule type" value="Genomic_DNA"/>
</dbReference>
<dbReference type="Proteomes" id="UP001057402">
    <property type="component" value="Chromosome 4"/>
</dbReference>
<name>A0ACB9RH08_9MYRT</name>
<keyword evidence="2" id="KW-1185">Reference proteome</keyword>
<protein>
    <submittedName>
        <fullName evidence="1">Uncharacterized protein</fullName>
    </submittedName>
</protein>
<proteinExistence type="predicted"/>
<evidence type="ECO:0000313" key="1">
    <source>
        <dbReference type="EMBL" id="KAI4377783.1"/>
    </source>
</evidence>
<reference evidence="2" key="1">
    <citation type="journal article" date="2023" name="Front. Plant Sci.">
        <title>Chromosomal-level genome assembly of Melastoma candidum provides insights into trichome evolution.</title>
        <authorList>
            <person name="Zhong Y."/>
            <person name="Wu W."/>
            <person name="Sun C."/>
            <person name="Zou P."/>
            <person name="Liu Y."/>
            <person name="Dai S."/>
            <person name="Zhou R."/>
        </authorList>
    </citation>
    <scope>NUCLEOTIDE SEQUENCE [LARGE SCALE GENOMIC DNA]</scope>
</reference>
<organism evidence="1 2">
    <name type="scientific">Melastoma candidum</name>
    <dbReference type="NCBI Taxonomy" id="119954"/>
    <lineage>
        <taxon>Eukaryota</taxon>
        <taxon>Viridiplantae</taxon>
        <taxon>Streptophyta</taxon>
        <taxon>Embryophyta</taxon>
        <taxon>Tracheophyta</taxon>
        <taxon>Spermatophyta</taxon>
        <taxon>Magnoliopsida</taxon>
        <taxon>eudicotyledons</taxon>
        <taxon>Gunneridae</taxon>
        <taxon>Pentapetalae</taxon>
        <taxon>rosids</taxon>
        <taxon>malvids</taxon>
        <taxon>Myrtales</taxon>
        <taxon>Melastomataceae</taxon>
        <taxon>Melastomatoideae</taxon>
        <taxon>Melastomateae</taxon>
        <taxon>Melastoma</taxon>
    </lineage>
</organism>
<evidence type="ECO:0000313" key="2">
    <source>
        <dbReference type="Proteomes" id="UP001057402"/>
    </source>
</evidence>
<accession>A0ACB9RH08</accession>
<sequence>MVVDDPDSSSSPAEISATDNNNSSDIQREKNRVQIAYWKNFPRDEETPGVWIFPDDPRSICITTGGKHAVRVTECCVETIIMEHSEEGTVPRKLDHDAKEHKRVTASGANLSSSTEGPCGQAMRITVMVGFGLLVLFTRRT</sequence>
<comment type="caution">
    <text evidence="1">The sequence shown here is derived from an EMBL/GenBank/DDBJ whole genome shotgun (WGS) entry which is preliminary data.</text>
</comment>
<gene>
    <name evidence="1" type="ORF">MLD38_015361</name>
</gene>